<organism evidence="2 3">
    <name type="scientific">Haloferula chungangensis</name>
    <dbReference type="NCBI Taxonomy" id="1048331"/>
    <lineage>
        <taxon>Bacteria</taxon>
        <taxon>Pseudomonadati</taxon>
        <taxon>Verrucomicrobiota</taxon>
        <taxon>Verrucomicrobiia</taxon>
        <taxon>Verrucomicrobiales</taxon>
        <taxon>Verrucomicrobiaceae</taxon>
        <taxon>Haloferula</taxon>
    </lineage>
</organism>
<feature type="transmembrane region" description="Helical" evidence="1">
    <location>
        <begin position="60"/>
        <end position="88"/>
    </location>
</feature>
<name>A0ABW2L2T7_9BACT</name>
<dbReference type="EMBL" id="JBHTBS010000002">
    <property type="protein sequence ID" value="MFC7336637.1"/>
    <property type="molecule type" value="Genomic_DNA"/>
</dbReference>
<gene>
    <name evidence="2" type="ORF">ACFQY0_05575</name>
</gene>
<evidence type="ECO:0000256" key="1">
    <source>
        <dbReference type="SAM" id="Phobius"/>
    </source>
</evidence>
<dbReference type="Proteomes" id="UP001596472">
    <property type="component" value="Unassembled WGS sequence"/>
</dbReference>
<keyword evidence="1" id="KW-0812">Transmembrane</keyword>
<evidence type="ECO:0000313" key="2">
    <source>
        <dbReference type="EMBL" id="MFC7336637.1"/>
    </source>
</evidence>
<reference evidence="3" key="1">
    <citation type="journal article" date="2019" name="Int. J. Syst. Evol. Microbiol.">
        <title>The Global Catalogue of Microorganisms (GCM) 10K type strain sequencing project: providing services to taxonomists for standard genome sequencing and annotation.</title>
        <authorList>
            <consortium name="The Broad Institute Genomics Platform"/>
            <consortium name="The Broad Institute Genome Sequencing Center for Infectious Disease"/>
            <person name="Wu L."/>
            <person name="Ma J."/>
        </authorList>
    </citation>
    <scope>NUCLEOTIDE SEQUENCE [LARGE SCALE GENOMIC DNA]</scope>
    <source>
        <strain evidence="3">CGMCC 4.1467</strain>
    </source>
</reference>
<evidence type="ECO:0000313" key="3">
    <source>
        <dbReference type="Proteomes" id="UP001596472"/>
    </source>
</evidence>
<dbReference type="Pfam" id="PF16316">
    <property type="entry name" value="DUF4956"/>
    <property type="match status" value="1"/>
</dbReference>
<dbReference type="InterPro" id="IPR032531">
    <property type="entry name" value="DUF4956"/>
</dbReference>
<keyword evidence="1" id="KW-0472">Membrane</keyword>
<feature type="transmembrane region" description="Helical" evidence="1">
    <location>
        <begin position="124"/>
        <end position="142"/>
    </location>
</feature>
<dbReference type="RefSeq" id="WP_379710103.1">
    <property type="nucleotide sequence ID" value="NZ_JBHTBS010000002.1"/>
</dbReference>
<proteinExistence type="predicted"/>
<sequence length="228" mass="25345">MDSIFEAFKETLGQDRPTEVEVIFAMVLSLVLNLTIGTVYKSTYRGTRYSQDYVQTLVIMGLVTTILIMVVSGNMSIAFGMFAAFSVIRFRRNLGQARDLGFVLFAMATGMVVGARFYSMAVLTTLITSAMIIILTRMNAFAPQSLSHQLRIRVANDINYDVVFLPIFEEFTETAELSSVETVQAGMMTELTYGVRLKEGAELHAFVERLQLANGNDRILVTTKQGGM</sequence>
<keyword evidence="1" id="KW-1133">Transmembrane helix</keyword>
<comment type="caution">
    <text evidence="2">The sequence shown here is derived from an EMBL/GenBank/DDBJ whole genome shotgun (WGS) entry which is preliminary data.</text>
</comment>
<keyword evidence="3" id="KW-1185">Reference proteome</keyword>
<protein>
    <submittedName>
        <fullName evidence="2">DUF4956 domain-containing protein</fullName>
    </submittedName>
</protein>
<feature type="transmembrane region" description="Helical" evidence="1">
    <location>
        <begin position="20"/>
        <end position="40"/>
    </location>
</feature>
<accession>A0ABW2L2T7</accession>